<gene>
    <name evidence="7" type="primary">gloB</name>
    <name evidence="9" type="ORF">C2L64_51250</name>
</gene>
<evidence type="ECO:0000256" key="1">
    <source>
        <dbReference type="ARBA" id="ARBA00001623"/>
    </source>
</evidence>
<sequence length="263" mass="29099">MIVERIWTGNAYRNFNYLIACPETGEALAIDPLDHEKCLAAAKARGWQITQILNTHEHRDHTGGNEAMVAATGARLLAHFKAVARIAGVDRGVKAGDVIKVGKRVELECMDTPGHTMCHICLRSHTDQPALFSGDTLFNAGAGNCHNGGDPSELYATFVGQLAKLPDDTKIYPGHDYIENNLRFTLSLEPENAAARALLPRVAGHDPKTSIVTTLKDEEQFNTFFRLTSASVIARLRESFPDLPEVPDARTVFLKLRELRNRW</sequence>
<dbReference type="GO" id="GO:0004416">
    <property type="term" value="F:hydroxyacylglutathione hydrolase activity"/>
    <property type="evidence" value="ECO:0007669"/>
    <property type="project" value="UniProtKB-UniRule"/>
</dbReference>
<evidence type="ECO:0000259" key="8">
    <source>
        <dbReference type="SMART" id="SM00849"/>
    </source>
</evidence>
<dbReference type="InterPro" id="IPR001279">
    <property type="entry name" value="Metallo-B-lactamas"/>
</dbReference>
<evidence type="ECO:0000256" key="6">
    <source>
        <dbReference type="ARBA" id="ARBA00022833"/>
    </source>
</evidence>
<dbReference type="GO" id="GO:0019243">
    <property type="term" value="P:methylglyoxal catabolic process to D-lactate via S-lactoyl-glutathione"/>
    <property type="evidence" value="ECO:0007669"/>
    <property type="project" value="InterPro"/>
</dbReference>
<evidence type="ECO:0000256" key="2">
    <source>
        <dbReference type="ARBA" id="ARBA00004963"/>
    </source>
</evidence>
<feature type="binding site" evidence="7">
    <location>
        <position position="175"/>
    </location>
    <ligand>
        <name>Zn(2+)</name>
        <dbReference type="ChEBI" id="CHEBI:29105"/>
        <label>2</label>
    </ligand>
</feature>
<dbReference type="KEGG" id="phs:C2L64_51250"/>
<feature type="binding site" evidence="7">
    <location>
        <position position="135"/>
    </location>
    <ligand>
        <name>Zn(2+)</name>
        <dbReference type="ChEBI" id="CHEBI:29105"/>
        <label>1</label>
    </ligand>
</feature>
<feature type="binding site" evidence="7">
    <location>
        <position position="56"/>
    </location>
    <ligand>
        <name>Zn(2+)</name>
        <dbReference type="ChEBI" id="CHEBI:29105"/>
        <label>1</label>
    </ligand>
</feature>
<dbReference type="Proteomes" id="UP000236649">
    <property type="component" value="Chromosome 5"/>
</dbReference>
<dbReference type="GeneID" id="55536594"/>
<dbReference type="Pfam" id="PF00753">
    <property type="entry name" value="Lactamase_B"/>
    <property type="match status" value="1"/>
</dbReference>
<evidence type="ECO:0000313" key="10">
    <source>
        <dbReference type="Proteomes" id="UP000236649"/>
    </source>
</evidence>
<reference evidence="9 10" key="1">
    <citation type="submission" date="2018-01" db="EMBL/GenBank/DDBJ databases">
        <title>Species boundaries and ecological features among Paraburkholderia terrae DSMZ17804T, P. hospita DSMZ17164T and P. caribensis DSMZ13236T.</title>
        <authorList>
            <person name="Pratama A.A."/>
        </authorList>
    </citation>
    <scope>NUCLEOTIDE SEQUENCE [LARGE SCALE GENOMIC DNA]</scope>
    <source>
        <strain evidence="9 10">DSM 17164</strain>
    </source>
</reference>
<dbReference type="InterPro" id="IPR032282">
    <property type="entry name" value="HAGH_C"/>
</dbReference>
<keyword evidence="6 7" id="KW-0862">Zinc</keyword>
<dbReference type="InterPro" id="IPR017782">
    <property type="entry name" value="Hydroxyacylglutathione_Hdrlase"/>
</dbReference>
<dbReference type="CDD" id="cd07723">
    <property type="entry name" value="hydroxyacylglutathione_hydrolase_MBL-fold"/>
    <property type="match status" value="1"/>
</dbReference>
<dbReference type="RefSeq" id="WP_090837590.1">
    <property type="nucleotide sequence ID" value="NZ_CADFGJ010000014.1"/>
</dbReference>
<dbReference type="Pfam" id="PF16123">
    <property type="entry name" value="HAGH_C"/>
    <property type="match status" value="1"/>
</dbReference>
<comment type="catalytic activity">
    <reaction evidence="1 7">
        <text>an S-(2-hydroxyacyl)glutathione + H2O = a 2-hydroxy carboxylate + glutathione + H(+)</text>
        <dbReference type="Rhea" id="RHEA:21864"/>
        <dbReference type="ChEBI" id="CHEBI:15377"/>
        <dbReference type="ChEBI" id="CHEBI:15378"/>
        <dbReference type="ChEBI" id="CHEBI:57925"/>
        <dbReference type="ChEBI" id="CHEBI:58896"/>
        <dbReference type="ChEBI" id="CHEBI:71261"/>
        <dbReference type="EC" id="3.1.2.6"/>
    </reaction>
</comment>
<comment type="subunit">
    <text evidence="7">Monomer.</text>
</comment>
<comment type="cofactor">
    <cofactor evidence="7">
        <name>Zn(2+)</name>
        <dbReference type="ChEBI" id="CHEBI:29105"/>
    </cofactor>
    <text evidence="7">Binds 2 Zn(2+) ions per subunit.</text>
</comment>
<evidence type="ECO:0000313" key="9">
    <source>
        <dbReference type="EMBL" id="AUT76540.1"/>
    </source>
</evidence>
<keyword evidence="5 7" id="KW-0378">Hydrolase</keyword>
<feature type="binding site" evidence="7">
    <location>
        <position position="58"/>
    </location>
    <ligand>
        <name>Zn(2+)</name>
        <dbReference type="ChEBI" id="CHEBI:29105"/>
        <label>1</label>
    </ligand>
</feature>
<dbReference type="AlphaFoldDB" id="A0AAN1MR78"/>
<comment type="function">
    <text evidence="7">Thiolesterase that catalyzes the hydrolysis of S-D-lactoyl-glutathione to form glutathione and D-lactic acid.</text>
</comment>
<dbReference type="SMART" id="SM00849">
    <property type="entry name" value="Lactamase_B"/>
    <property type="match status" value="1"/>
</dbReference>
<evidence type="ECO:0000256" key="7">
    <source>
        <dbReference type="HAMAP-Rule" id="MF_01374"/>
    </source>
</evidence>
<feature type="domain" description="Metallo-beta-lactamase" evidence="8">
    <location>
        <begin position="13"/>
        <end position="175"/>
    </location>
</feature>
<dbReference type="PANTHER" id="PTHR11935:SF94">
    <property type="entry name" value="TENZING NORGAY, ISOFORM C"/>
    <property type="match status" value="1"/>
</dbReference>
<dbReference type="PANTHER" id="PTHR11935">
    <property type="entry name" value="BETA LACTAMASE DOMAIN"/>
    <property type="match status" value="1"/>
</dbReference>
<dbReference type="GO" id="GO:0046872">
    <property type="term" value="F:metal ion binding"/>
    <property type="evidence" value="ECO:0007669"/>
    <property type="project" value="UniProtKB-KW"/>
</dbReference>
<feature type="binding site" evidence="7">
    <location>
        <position position="61"/>
    </location>
    <ligand>
        <name>Zn(2+)</name>
        <dbReference type="ChEBI" id="CHEBI:29105"/>
        <label>2</label>
    </ligand>
</feature>
<feature type="binding site" evidence="7">
    <location>
        <position position="60"/>
    </location>
    <ligand>
        <name>Zn(2+)</name>
        <dbReference type="ChEBI" id="CHEBI:29105"/>
        <label>2</label>
    </ligand>
</feature>
<accession>A0AAN1MR78</accession>
<dbReference type="InterPro" id="IPR035680">
    <property type="entry name" value="Clx_II_MBL"/>
</dbReference>
<organism evidence="9 10">
    <name type="scientific">Paraburkholderia hospita</name>
    <dbReference type="NCBI Taxonomy" id="169430"/>
    <lineage>
        <taxon>Bacteria</taxon>
        <taxon>Pseudomonadati</taxon>
        <taxon>Pseudomonadota</taxon>
        <taxon>Betaproteobacteria</taxon>
        <taxon>Burkholderiales</taxon>
        <taxon>Burkholderiaceae</taxon>
        <taxon>Paraburkholderia</taxon>
    </lineage>
</organism>
<protein>
    <recommendedName>
        <fullName evidence="7">Hydroxyacylglutathione hydrolase</fullName>
        <ecNumber evidence="7">3.1.2.6</ecNumber>
    </recommendedName>
    <alternativeName>
        <fullName evidence="7">Glyoxalase II</fullName>
        <shortName evidence="7">Glx II</shortName>
    </alternativeName>
</protein>
<evidence type="ECO:0000256" key="3">
    <source>
        <dbReference type="ARBA" id="ARBA00006759"/>
    </source>
</evidence>
<comment type="similarity">
    <text evidence="3 7">Belongs to the metallo-beta-lactamase superfamily. Glyoxalase II family.</text>
</comment>
<name>A0AAN1MR78_9BURK</name>
<evidence type="ECO:0000256" key="4">
    <source>
        <dbReference type="ARBA" id="ARBA00022723"/>
    </source>
</evidence>
<proteinExistence type="inferred from homology"/>
<dbReference type="HAMAP" id="MF_01374">
    <property type="entry name" value="Glyoxalase_2"/>
    <property type="match status" value="1"/>
</dbReference>
<dbReference type="InterPro" id="IPR036866">
    <property type="entry name" value="RibonucZ/Hydroxyglut_hydro"/>
</dbReference>
<dbReference type="EMBL" id="CP026109">
    <property type="protein sequence ID" value="AUT76540.1"/>
    <property type="molecule type" value="Genomic_DNA"/>
</dbReference>
<evidence type="ECO:0000256" key="5">
    <source>
        <dbReference type="ARBA" id="ARBA00022801"/>
    </source>
</evidence>
<dbReference type="SUPFAM" id="SSF56281">
    <property type="entry name" value="Metallo-hydrolase/oxidoreductase"/>
    <property type="match status" value="1"/>
</dbReference>
<feature type="binding site" evidence="7">
    <location>
        <position position="115"/>
    </location>
    <ligand>
        <name>Zn(2+)</name>
        <dbReference type="ChEBI" id="CHEBI:29105"/>
        <label>1</label>
    </ligand>
</feature>
<comment type="pathway">
    <text evidence="2 7">Secondary metabolite metabolism; methylglyoxal degradation; (R)-lactate from methylglyoxal: step 2/2.</text>
</comment>
<keyword evidence="4 7" id="KW-0479">Metal-binding</keyword>
<dbReference type="EC" id="3.1.2.6" evidence="7"/>
<feature type="binding site" evidence="7">
    <location>
        <position position="135"/>
    </location>
    <ligand>
        <name>Zn(2+)</name>
        <dbReference type="ChEBI" id="CHEBI:29105"/>
        <label>2</label>
    </ligand>
</feature>
<dbReference type="Gene3D" id="3.60.15.10">
    <property type="entry name" value="Ribonuclease Z/Hydroxyacylglutathione hydrolase-like"/>
    <property type="match status" value="1"/>
</dbReference>